<dbReference type="PROSITE" id="PS51257">
    <property type="entry name" value="PROKAR_LIPOPROTEIN"/>
    <property type="match status" value="1"/>
</dbReference>
<name>A0A7T1WRS5_9ACTN</name>
<dbReference type="AlphaFoldDB" id="A0A7T1WRS5"/>
<evidence type="ECO:0008006" key="5">
    <source>
        <dbReference type="Google" id="ProtNLM"/>
    </source>
</evidence>
<accession>A0A7T1WRS5</accession>
<dbReference type="RefSeq" id="WP_197350276.1">
    <property type="nucleotide sequence ID" value="NZ_CP048882.1"/>
</dbReference>
<feature type="signal peptide" evidence="2">
    <location>
        <begin position="1"/>
        <end position="31"/>
    </location>
</feature>
<protein>
    <recommendedName>
        <fullName evidence="5">Lipoprotein</fullName>
    </recommendedName>
</protein>
<proteinExistence type="predicted"/>
<sequence>MLGRGPHGKAALCAPLLILALLTGLTGCAGADGGEGGADAAPSSPPDAKGGSSPSPKTKDKPSAGAEPSASSTLPKAADGTDTKACSDGDCEVELSKGDEIQPPSSYGVDKFTVQKIEDHVITWTAGFSGGRVSTSARGAQNSSTSCTNGSCSGNLGKSKGKIEINRLVIEFTSIGDDRAVARISPKK</sequence>
<evidence type="ECO:0000313" key="4">
    <source>
        <dbReference type="Proteomes" id="UP000595046"/>
    </source>
</evidence>
<evidence type="ECO:0000313" key="3">
    <source>
        <dbReference type="EMBL" id="QPP06462.1"/>
    </source>
</evidence>
<reference evidence="4" key="1">
    <citation type="submission" date="2020-02" db="EMBL/GenBank/DDBJ databases">
        <title>Streptomyces sp. ASO4wet.</title>
        <authorList>
            <person name="Risdian C."/>
            <person name="Landwehr W."/>
            <person name="Schupp P."/>
            <person name="Wink J."/>
        </authorList>
    </citation>
    <scope>NUCLEOTIDE SEQUENCE [LARGE SCALE GENOMIC DNA]</scope>
    <source>
        <strain evidence="4">ASO4wet</strain>
    </source>
</reference>
<keyword evidence="2" id="KW-0732">Signal</keyword>
<dbReference type="KEGG" id="sbat:G4Z16_08690"/>
<keyword evidence="4" id="KW-1185">Reference proteome</keyword>
<evidence type="ECO:0000256" key="2">
    <source>
        <dbReference type="SAM" id="SignalP"/>
    </source>
</evidence>
<evidence type="ECO:0000256" key="1">
    <source>
        <dbReference type="SAM" id="MobiDB-lite"/>
    </source>
</evidence>
<feature type="compositionally biased region" description="Low complexity" evidence="1">
    <location>
        <begin position="38"/>
        <end position="56"/>
    </location>
</feature>
<dbReference type="EMBL" id="CP048882">
    <property type="protein sequence ID" value="QPP06462.1"/>
    <property type="molecule type" value="Genomic_DNA"/>
</dbReference>
<gene>
    <name evidence="3" type="ORF">G4Z16_08690</name>
</gene>
<feature type="chain" id="PRO_5032668362" description="Lipoprotein" evidence="2">
    <location>
        <begin position="32"/>
        <end position="188"/>
    </location>
</feature>
<feature type="region of interest" description="Disordered" evidence="1">
    <location>
        <begin position="31"/>
        <end position="89"/>
    </location>
</feature>
<organism evidence="3 4">
    <name type="scientific">Streptomyces bathyalis</name>
    <dbReference type="NCBI Taxonomy" id="2710756"/>
    <lineage>
        <taxon>Bacteria</taxon>
        <taxon>Bacillati</taxon>
        <taxon>Actinomycetota</taxon>
        <taxon>Actinomycetes</taxon>
        <taxon>Kitasatosporales</taxon>
        <taxon>Streptomycetaceae</taxon>
        <taxon>Streptomyces</taxon>
    </lineage>
</organism>
<dbReference type="Proteomes" id="UP000595046">
    <property type="component" value="Chromosome"/>
</dbReference>